<feature type="compositionally biased region" description="Basic and acidic residues" evidence="1">
    <location>
        <begin position="362"/>
        <end position="379"/>
    </location>
</feature>
<sequence length="745" mass="82185">MEARFSSKAARQATEAWRSHSALLWIAWRLTTGQLFRLVLLPPLHRPLLLLQNDHIGTISILRSCVCDIDDDNLDQRLRVHGHSALEMESVQFIDSSAPSGSDVYLSSGCGSLAEVMGRISDCHTNSFSTSLVSYDFGVRKVQAYRSGTEKEKVSTLHEVQNKIEEDENGETMKEVGEMGLRMGFVSELCVTLGSECSPFLFVCLPSFLLFLPLSSSFSCLCECCVIVVAERGVECADSGCGVCVASKAEEDERPASLAPLSHPRLPLSSFISSRRFCCVVFLQHADPTLSVPATHAVGLVCDSSLSCGDVEGVLSGGVVEKVCSCVEGAKEVGKEVGKVLGLLRVVEKLCVGLKGALRSAQKQEHEQKEKEKQKEKSGKKPGQAGQNEEESRDRWSLGSRCQSALDLMENTLLGLCSARESEENESSADVDVEVTGQAGWILAVHFPHVLSGGRKEVGVIGVDVSGERRAMEEERKAEREEMKKMREEMETLKEEMKREMKKREEERKKEHELKMAELNKQAEQHKRFIEEGEERERRREEERKREEARRKEEMKRQSKVGAAAIEWFPADGYSLSGSVFTLNNNNGYHTLLSAEFGNVVVRFTFTFQKITASHRIGIVASAQTATVKSGSYFVDLVGGAGWNVESNNRNARQNNNTVQSGSACAAGRGGQRVVLEADGRDGKRTLRLSQDGQTQHTFFSRIPVPFRFAIRLCGAGDAVSIESVEVVAEPQVSGGETEIRMDEA</sequence>
<reference evidence="2 3" key="1">
    <citation type="journal article" date="2022" name="bioRxiv">
        <title>Genomics of Preaxostyla Flagellates Illuminates Evolutionary Transitions and the Path Towards Mitochondrial Loss.</title>
        <authorList>
            <person name="Novak L.V.F."/>
            <person name="Treitli S.C."/>
            <person name="Pyrih J."/>
            <person name="Halakuc P."/>
            <person name="Pipaliya S.V."/>
            <person name="Vacek V."/>
            <person name="Brzon O."/>
            <person name="Soukal P."/>
            <person name="Eme L."/>
            <person name="Dacks J.B."/>
            <person name="Karnkowska A."/>
            <person name="Elias M."/>
            <person name="Hampl V."/>
        </authorList>
    </citation>
    <scope>NUCLEOTIDE SEQUENCE [LARGE SCALE GENOMIC DNA]</scope>
    <source>
        <strain evidence="2">NAU3</strain>
        <tissue evidence="2">Gut</tissue>
    </source>
</reference>
<comment type="caution">
    <text evidence="2">The sequence shown here is derived from an EMBL/GenBank/DDBJ whole genome shotgun (WGS) entry which is preliminary data.</text>
</comment>
<feature type="region of interest" description="Disordered" evidence="1">
    <location>
        <begin position="362"/>
        <end position="397"/>
    </location>
</feature>
<accession>A0ABQ9X4X2</accession>
<gene>
    <name evidence="2" type="ORF">BLNAU_18343</name>
</gene>
<evidence type="ECO:0000313" key="3">
    <source>
        <dbReference type="Proteomes" id="UP001281761"/>
    </source>
</evidence>
<organism evidence="2 3">
    <name type="scientific">Blattamonas nauphoetae</name>
    <dbReference type="NCBI Taxonomy" id="2049346"/>
    <lineage>
        <taxon>Eukaryota</taxon>
        <taxon>Metamonada</taxon>
        <taxon>Preaxostyla</taxon>
        <taxon>Oxymonadida</taxon>
        <taxon>Blattamonas</taxon>
    </lineage>
</organism>
<dbReference type="EMBL" id="JARBJD010000220">
    <property type="protein sequence ID" value="KAK2946747.1"/>
    <property type="molecule type" value="Genomic_DNA"/>
</dbReference>
<proteinExistence type="predicted"/>
<keyword evidence="3" id="KW-1185">Reference proteome</keyword>
<feature type="region of interest" description="Disordered" evidence="1">
    <location>
        <begin position="523"/>
        <end position="554"/>
    </location>
</feature>
<evidence type="ECO:0000256" key="1">
    <source>
        <dbReference type="SAM" id="MobiDB-lite"/>
    </source>
</evidence>
<protein>
    <submittedName>
        <fullName evidence="2">Uncharacterized protein</fullName>
    </submittedName>
</protein>
<name>A0ABQ9X4X2_9EUKA</name>
<dbReference type="Proteomes" id="UP001281761">
    <property type="component" value="Unassembled WGS sequence"/>
</dbReference>
<evidence type="ECO:0000313" key="2">
    <source>
        <dbReference type="EMBL" id="KAK2946747.1"/>
    </source>
</evidence>